<accession>A0AA40SRZ4</accession>
<sequence>MREDTAVPIAPSLRAAHTMLGAALPTDLRTRADIGAYRAVAATRGTTRPQRHSPAATGTCAWAASS</sequence>
<dbReference type="RefSeq" id="WP_183500835.1">
    <property type="nucleotide sequence ID" value="NZ_BAABCO010000003.1"/>
</dbReference>
<evidence type="ECO:0000313" key="2">
    <source>
        <dbReference type="EMBL" id="MBB4141350.1"/>
    </source>
</evidence>
<proteinExistence type="predicted"/>
<keyword evidence="3" id="KW-1185">Reference proteome</keyword>
<dbReference type="AlphaFoldDB" id="A0AA40SRZ4"/>
<reference evidence="2 3" key="1">
    <citation type="submission" date="2020-08" db="EMBL/GenBank/DDBJ databases">
        <title>Sequencing the genomes of 1000 actinobacteria strains.</title>
        <authorList>
            <person name="Klenk H.-P."/>
        </authorList>
    </citation>
    <scope>NUCLEOTIDE SEQUENCE [LARGE SCALE GENOMIC DNA]</scope>
    <source>
        <strain evidence="2 3">DSM 19600</strain>
    </source>
</reference>
<evidence type="ECO:0000313" key="3">
    <source>
        <dbReference type="Proteomes" id="UP000549113"/>
    </source>
</evidence>
<dbReference type="Proteomes" id="UP000549113">
    <property type="component" value="Unassembled WGS sequence"/>
</dbReference>
<comment type="caution">
    <text evidence="2">The sequence shown here is derived from an EMBL/GenBank/DDBJ whole genome shotgun (WGS) entry which is preliminary data.</text>
</comment>
<name>A0AA40SRZ4_9MICO</name>
<dbReference type="EMBL" id="JACIFH010000001">
    <property type="protein sequence ID" value="MBB4141350.1"/>
    <property type="molecule type" value="Genomic_DNA"/>
</dbReference>
<feature type="region of interest" description="Disordered" evidence="1">
    <location>
        <begin position="45"/>
        <end position="66"/>
    </location>
</feature>
<evidence type="ECO:0000256" key="1">
    <source>
        <dbReference type="SAM" id="MobiDB-lite"/>
    </source>
</evidence>
<organism evidence="2 3">
    <name type="scientific">Microbacterium invictum</name>
    <dbReference type="NCBI Taxonomy" id="515415"/>
    <lineage>
        <taxon>Bacteria</taxon>
        <taxon>Bacillati</taxon>
        <taxon>Actinomycetota</taxon>
        <taxon>Actinomycetes</taxon>
        <taxon>Micrococcales</taxon>
        <taxon>Microbacteriaceae</taxon>
        <taxon>Microbacterium</taxon>
    </lineage>
</organism>
<gene>
    <name evidence="2" type="ORF">BKA10_003144</name>
</gene>
<protein>
    <submittedName>
        <fullName evidence="2">Uncharacterized protein</fullName>
    </submittedName>
</protein>